<dbReference type="InterPro" id="IPR029058">
    <property type="entry name" value="AB_hydrolase_fold"/>
</dbReference>
<evidence type="ECO:0000313" key="1">
    <source>
        <dbReference type="EMBL" id="MBB5896651.1"/>
    </source>
</evidence>
<dbReference type="Proteomes" id="UP000585638">
    <property type="component" value="Unassembled WGS sequence"/>
</dbReference>
<dbReference type="AlphaFoldDB" id="A0A7W9KQ48"/>
<proteinExistence type="predicted"/>
<dbReference type="EMBL" id="JACHIR010000001">
    <property type="protein sequence ID" value="MBB5896651.1"/>
    <property type="molecule type" value="Genomic_DNA"/>
</dbReference>
<dbReference type="SUPFAM" id="SSF53474">
    <property type="entry name" value="alpha/beta-Hydrolases"/>
    <property type="match status" value="1"/>
</dbReference>
<name>A0A7W9KQ48_9PSEU</name>
<organism evidence="1 2">
    <name type="scientific">Kutzneria kofuensis</name>
    <dbReference type="NCBI Taxonomy" id="103725"/>
    <lineage>
        <taxon>Bacteria</taxon>
        <taxon>Bacillati</taxon>
        <taxon>Actinomycetota</taxon>
        <taxon>Actinomycetes</taxon>
        <taxon>Pseudonocardiales</taxon>
        <taxon>Pseudonocardiaceae</taxon>
        <taxon>Kutzneria</taxon>
    </lineage>
</organism>
<comment type="caution">
    <text evidence="1">The sequence shown here is derived from an EMBL/GenBank/DDBJ whole genome shotgun (WGS) entry which is preliminary data.</text>
</comment>
<sequence length="99" mass="10789">MDVELRRSLTCSPWAAVAEQRTALSTDYRADLRAITIPALVVHGRADVNAPFELTGAQTAELVPRAVPKVHETAAHGLYAAHADQLNTDLLEFIEGRRA</sequence>
<protein>
    <submittedName>
        <fullName evidence="1">Pimeloyl-ACP methyl ester carboxylesterase</fullName>
    </submittedName>
</protein>
<accession>A0A7W9KQ48</accession>
<gene>
    <name evidence="1" type="ORF">BJ998_007847</name>
</gene>
<evidence type="ECO:0000313" key="2">
    <source>
        <dbReference type="Proteomes" id="UP000585638"/>
    </source>
</evidence>
<reference evidence="1 2" key="1">
    <citation type="submission" date="2020-08" db="EMBL/GenBank/DDBJ databases">
        <title>Sequencing the genomes of 1000 actinobacteria strains.</title>
        <authorList>
            <person name="Klenk H.-P."/>
        </authorList>
    </citation>
    <scope>NUCLEOTIDE SEQUENCE [LARGE SCALE GENOMIC DNA]</scope>
    <source>
        <strain evidence="1 2">DSM 43851</strain>
    </source>
</reference>
<dbReference type="RefSeq" id="WP_184868265.1">
    <property type="nucleotide sequence ID" value="NZ_JACHIR010000001.1"/>
</dbReference>
<dbReference type="Gene3D" id="3.40.50.1820">
    <property type="entry name" value="alpha/beta hydrolase"/>
    <property type="match status" value="1"/>
</dbReference>
<keyword evidence="2" id="KW-1185">Reference proteome</keyword>